<keyword evidence="2" id="KW-1185">Reference proteome</keyword>
<gene>
    <name evidence="1" type="ORF">ACFQ4Y_16320</name>
</gene>
<evidence type="ECO:0000313" key="1">
    <source>
        <dbReference type="EMBL" id="MFD1428466.1"/>
    </source>
</evidence>
<reference evidence="2" key="1">
    <citation type="journal article" date="2019" name="Int. J. Syst. Evol. Microbiol.">
        <title>The Global Catalogue of Microorganisms (GCM) 10K type strain sequencing project: providing services to taxonomists for standard genome sequencing and annotation.</title>
        <authorList>
            <consortium name="The Broad Institute Genomics Platform"/>
            <consortium name="The Broad Institute Genome Sequencing Center for Infectious Disease"/>
            <person name="Wu L."/>
            <person name="Ma J."/>
        </authorList>
    </citation>
    <scope>NUCLEOTIDE SEQUENCE [LARGE SCALE GENOMIC DNA]</scope>
    <source>
        <strain evidence="2">S1</strain>
    </source>
</reference>
<comment type="caution">
    <text evidence="1">The sequence shown here is derived from an EMBL/GenBank/DDBJ whole genome shotgun (WGS) entry which is preliminary data.</text>
</comment>
<dbReference type="Proteomes" id="UP001597282">
    <property type="component" value="Unassembled WGS sequence"/>
</dbReference>
<sequence length="281" mass="32302">MTVDRRRFRKWLVTGGCVVFVGWGVAGCTKEAMFAYWASKPPVQEKSAKITPQIPTAAQNQGLDFLSNWFYLGKKENSFDRVDRLKAYMTDRAVERVQQEGLMLNENQEVHSIRPMDNEAQWLIEGEKAILTYKVTFKDGREVYYNVPMVRSGKWLADGIPGVTSEPQKKPYRPKITDPNLDADQMNQLQSDADAFFSAWMSGKPINRYTTEKLAKALPKENLLEKLNASYESVTLYSFSRKPVQYEAVVRLKDSKGKPVHHQYLLTLEEKDGQWFVSDLK</sequence>
<evidence type="ECO:0000313" key="2">
    <source>
        <dbReference type="Proteomes" id="UP001597282"/>
    </source>
</evidence>
<proteinExistence type="predicted"/>
<dbReference type="InterPro" id="IPR024735">
    <property type="entry name" value="TcpC"/>
</dbReference>
<protein>
    <submittedName>
        <fullName evidence="1">Conjugal transfer protein</fullName>
    </submittedName>
</protein>
<dbReference type="PROSITE" id="PS51257">
    <property type="entry name" value="PROKAR_LIPOPROTEIN"/>
    <property type="match status" value="1"/>
</dbReference>
<dbReference type="Gene3D" id="3.10.450.540">
    <property type="match status" value="1"/>
</dbReference>
<dbReference type="Pfam" id="PF12642">
    <property type="entry name" value="TpcC"/>
    <property type="match status" value="1"/>
</dbReference>
<accession>A0ABW4CED3</accession>
<organism evidence="1 2">
    <name type="scientific">Kroppenstedtia sanguinis</name>
    <dbReference type="NCBI Taxonomy" id="1380684"/>
    <lineage>
        <taxon>Bacteria</taxon>
        <taxon>Bacillati</taxon>
        <taxon>Bacillota</taxon>
        <taxon>Bacilli</taxon>
        <taxon>Bacillales</taxon>
        <taxon>Thermoactinomycetaceae</taxon>
        <taxon>Kroppenstedtia</taxon>
    </lineage>
</organism>
<dbReference type="EMBL" id="JBHTNU010000025">
    <property type="protein sequence ID" value="MFD1428466.1"/>
    <property type="molecule type" value="Genomic_DNA"/>
</dbReference>
<name>A0ABW4CED3_9BACL</name>